<evidence type="ECO:0000313" key="2">
    <source>
        <dbReference type="EMBL" id="ABO22783.1"/>
    </source>
</evidence>
<proteinExistence type="predicted"/>
<dbReference type="EMBL" id="CP000606">
    <property type="protein sequence ID" value="ABO22783.1"/>
    <property type="molecule type" value="Genomic_DNA"/>
</dbReference>
<keyword evidence="1" id="KW-0472">Membrane</keyword>
<dbReference type="Proteomes" id="UP000001558">
    <property type="component" value="Chromosome"/>
</dbReference>
<dbReference type="STRING" id="323850.Shew_0912"/>
<keyword evidence="1" id="KW-0812">Transmembrane</keyword>
<dbReference type="KEGG" id="slo:Shew_0912"/>
<keyword evidence="3" id="KW-1185">Reference proteome</keyword>
<protein>
    <submittedName>
        <fullName evidence="2">Uncharacterized protein</fullName>
    </submittedName>
</protein>
<dbReference type="OrthoDB" id="6228459at2"/>
<gene>
    <name evidence="2" type="ordered locus">Shew_0912</name>
</gene>
<name>A3QBD5_SHELP</name>
<evidence type="ECO:0000313" key="3">
    <source>
        <dbReference type="Proteomes" id="UP000001558"/>
    </source>
</evidence>
<accession>A3QBD5</accession>
<dbReference type="RefSeq" id="WP_011864717.1">
    <property type="nucleotide sequence ID" value="NC_009092.1"/>
</dbReference>
<feature type="transmembrane region" description="Helical" evidence="1">
    <location>
        <begin position="12"/>
        <end position="39"/>
    </location>
</feature>
<dbReference type="eggNOG" id="ENOG5030FVV">
    <property type="taxonomic scope" value="Bacteria"/>
</dbReference>
<organism evidence="2 3">
    <name type="scientific">Shewanella loihica (strain ATCC BAA-1088 / PV-4)</name>
    <dbReference type="NCBI Taxonomy" id="323850"/>
    <lineage>
        <taxon>Bacteria</taxon>
        <taxon>Pseudomonadati</taxon>
        <taxon>Pseudomonadota</taxon>
        <taxon>Gammaproteobacteria</taxon>
        <taxon>Alteromonadales</taxon>
        <taxon>Shewanellaceae</taxon>
        <taxon>Shewanella</taxon>
    </lineage>
</organism>
<keyword evidence="1" id="KW-1133">Transmembrane helix</keyword>
<feature type="transmembrane region" description="Helical" evidence="1">
    <location>
        <begin position="60"/>
        <end position="81"/>
    </location>
</feature>
<dbReference type="AlphaFoldDB" id="A3QBD5"/>
<sequence>MLAASLTELFIWFIWEILLSFVLYTTGAVVIGLVTFGRVQKPLYWPALFHQEKRLAKNDFYAVYMAGFFFYLLLFTLLVYLG</sequence>
<dbReference type="HOGENOM" id="CLU_2556407_0_0_6"/>
<reference evidence="2 3" key="1">
    <citation type="submission" date="2007-03" db="EMBL/GenBank/DDBJ databases">
        <title>Complete sequence of Shewanella loihica PV-4.</title>
        <authorList>
            <consortium name="US DOE Joint Genome Institute"/>
            <person name="Copeland A."/>
            <person name="Lucas S."/>
            <person name="Lapidus A."/>
            <person name="Barry K."/>
            <person name="Detter J.C."/>
            <person name="Glavina del Rio T."/>
            <person name="Hammon N."/>
            <person name="Israni S."/>
            <person name="Dalin E."/>
            <person name="Tice H."/>
            <person name="Pitluck S."/>
            <person name="Chain P."/>
            <person name="Malfatti S."/>
            <person name="Shin M."/>
            <person name="Vergez L."/>
            <person name="Schmutz J."/>
            <person name="Larimer F."/>
            <person name="Land M."/>
            <person name="Hauser L."/>
            <person name="Kyrpides N."/>
            <person name="Mikhailova N."/>
            <person name="Romine M.F."/>
            <person name="Serres G."/>
            <person name="Fredrickson J."/>
            <person name="Tiedje J."/>
            <person name="Richardson P."/>
        </authorList>
    </citation>
    <scope>NUCLEOTIDE SEQUENCE [LARGE SCALE GENOMIC DNA]</scope>
    <source>
        <strain evidence="3">ATCC BAA-1088 / PV-4</strain>
    </source>
</reference>
<evidence type="ECO:0000256" key="1">
    <source>
        <dbReference type="SAM" id="Phobius"/>
    </source>
</evidence>